<dbReference type="PRINTS" id="PR00037">
    <property type="entry name" value="HTHLACR"/>
</dbReference>
<organism evidence="5 6">
    <name type="scientific">Candidatus Fusicatenibacter merdavium</name>
    <dbReference type="NCBI Taxonomy" id="2838600"/>
    <lineage>
        <taxon>Bacteria</taxon>
        <taxon>Bacillati</taxon>
        <taxon>Bacillota</taxon>
        <taxon>Clostridia</taxon>
        <taxon>Lachnospirales</taxon>
        <taxon>Lachnospiraceae</taxon>
        <taxon>Fusicatenibacter</taxon>
    </lineage>
</organism>
<evidence type="ECO:0000313" key="6">
    <source>
        <dbReference type="Proteomes" id="UP000886890"/>
    </source>
</evidence>
<dbReference type="InterPro" id="IPR001034">
    <property type="entry name" value="DeoR_HTH"/>
</dbReference>
<dbReference type="Gene3D" id="1.10.10.10">
    <property type="entry name" value="Winged helix-like DNA-binding domain superfamily/Winged helix DNA-binding domain"/>
    <property type="match status" value="1"/>
</dbReference>
<proteinExistence type="predicted"/>
<dbReference type="PANTHER" id="PTHR30363:SF44">
    <property type="entry name" value="AGA OPERON TRANSCRIPTIONAL REPRESSOR-RELATED"/>
    <property type="match status" value="1"/>
</dbReference>
<dbReference type="Gene3D" id="3.40.50.1360">
    <property type="match status" value="1"/>
</dbReference>
<dbReference type="SMART" id="SM00420">
    <property type="entry name" value="HTH_DEOR"/>
    <property type="match status" value="1"/>
</dbReference>
<dbReference type="GO" id="GO:0003677">
    <property type="term" value="F:DNA binding"/>
    <property type="evidence" value="ECO:0007669"/>
    <property type="project" value="UniProtKB-KW"/>
</dbReference>
<keyword evidence="3" id="KW-0804">Transcription</keyword>
<dbReference type="SUPFAM" id="SSF100950">
    <property type="entry name" value="NagB/RpiA/CoA transferase-like"/>
    <property type="match status" value="1"/>
</dbReference>
<dbReference type="InterPro" id="IPR018356">
    <property type="entry name" value="Tscrpt_reg_HTH_DeoR_CS"/>
</dbReference>
<protein>
    <submittedName>
        <fullName evidence="5">DeoR/GlpR family DNA-binding transcription regulator</fullName>
    </submittedName>
</protein>
<reference evidence="5" key="2">
    <citation type="submission" date="2021-04" db="EMBL/GenBank/DDBJ databases">
        <authorList>
            <person name="Gilroy R."/>
        </authorList>
    </citation>
    <scope>NUCLEOTIDE SEQUENCE</scope>
    <source>
        <strain evidence="5">CHK183-1962</strain>
    </source>
</reference>
<dbReference type="GO" id="GO:0003700">
    <property type="term" value="F:DNA-binding transcription factor activity"/>
    <property type="evidence" value="ECO:0007669"/>
    <property type="project" value="InterPro"/>
</dbReference>
<dbReference type="PROSITE" id="PS00894">
    <property type="entry name" value="HTH_DEOR_1"/>
    <property type="match status" value="1"/>
</dbReference>
<feature type="domain" description="HTH deoR-type" evidence="4">
    <location>
        <begin position="8"/>
        <end position="63"/>
    </location>
</feature>
<dbReference type="InterPro" id="IPR036388">
    <property type="entry name" value="WH-like_DNA-bd_sf"/>
</dbReference>
<dbReference type="SMART" id="SM01134">
    <property type="entry name" value="DeoRC"/>
    <property type="match status" value="1"/>
</dbReference>
<dbReference type="Proteomes" id="UP000886890">
    <property type="component" value="Unassembled WGS sequence"/>
</dbReference>
<evidence type="ECO:0000256" key="3">
    <source>
        <dbReference type="ARBA" id="ARBA00023163"/>
    </source>
</evidence>
<dbReference type="PROSITE" id="PS51000">
    <property type="entry name" value="HTH_DEOR_2"/>
    <property type="match status" value="1"/>
</dbReference>
<comment type="caution">
    <text evidence="5">The sequence shown here is derived from an EMBL/GenBank/DDBJ whole genome shotgun (WGS) entry which is preliminary data.</text>
</comment>
<dbReference type="InterPro" id="IPR036390">
    <property type="entry name" value="WH_DNA-bd_sf"/>
</dbReference>
<sequence>MKGRTMFVNERREQITELLSRRPSVTVAELTGLFQVSQETIRKDLEYLERQGVLRRVHGGALSVKKMQTYASLPERLELHRENKMEISRAAMKYVKEGESIALDTGSTACELALMLVRSFQKLTVVTASLPVFQILSEQPGFRVILAGGFYYPGEKCFCGSLTLDLIRQIHVSVFFLMPSAVSLDFGISEHVGELIEVQRELIKNADQVIVLADSSKFETCAGLKVCDLNPGFVYLTDSGLDEKVQEAYREFSCTVIRENCSSSS</sequence>
<dbReference type="Pfam" id="PF00455">
    <property type="entry name" value="DeoRC"/>
    <property type="match status" value="1"/>
</dbReference>
<evidence type="ECO:0000256" key="2">
    <source>
        <dbReference type="ARBA" id="ARBA00023125"/>
    </source>
</evidence>
<evidence type="ECO:0000259" key="4">
    <source>
        <dbReference type="PROSITE" id="PS51000"/>
    </source>
</evidence>
<dbReference type="InterPro" id="IPR037171">
    <property type="entry name" value="NagB/RpiA_transferase-like"/>
</dbReference>
<dbReference type="InterPro" id="IPR050313">
    <property type="entry name" value="Carb_Metab_HTH_regulators"/>
</dbReference>
<keyword evidence="1" id="KW-0805">Transcription regulation</keyword>
<keyword evidence="2 5" id="KW-0238">DNA-binding</keyword>
<name>A0A9D1XEX6_9FIRM</name>
<evidence type="ECO:0000313" key="5">
    <source>
        <dbReference type="EMBL" id="HIX78004.1"/>
    </source>
</evidence>
<dbReference type="InterPro" id="IPR014036">
    <property type="entry name" value="DeoR-like_C"/>
</dbReference>
<dbReference type="SUPFAM" id="SSF46785">
    <property type="entry name" value="Winged helix' DNA-binding domain"/>
    <property type="match status" value="1"/>
</dbReference>
<dbReference type="PANTHER" id="PTHR30363">
    <property type="entry name" value="HTH-TYPE TRANSCRIPTIONAL REGULATOR SRLR-RELATED"/>
    <property type="match status" value="1"/>
</dbReference>
<accession>A0A9D1XEX6</accession>
<dbReference type="EMBL" id="DXEK01000170">
    <property type="protein sequence ID" value="HIX78004.1"/>
    <property type="molecule type" value="Genomic_DNA"/>
</dbReference>
<gene>
    <name evidence="5" type="ORF">H9734_10470</name>
</gene>
<dbReference type="AlphaFoldDB" id="A0A9D1XEX6"/>
<dbReference type="Pfam" id="PF08220">
    <property type="entry name" value="HTH_DeoR"/>
    <property type="match status" value="1"/>
</dbReference>
<reference evidence="5" key="1">
    <citation type="journal article" date="2021" name="PeerJ">
        <title>Extensive microbial diversity within the chicken gut microbiome revealed by metagenomics and culture.</title>
        <authorList>
            <person name="Gilroy R."/>
            <person name="Ravi A."/>
            <person name="Getino M."/>
            <person name="Pursley I."/>
            <person name="Horton D.L."/>
            <person name="Alikhan N.F."/>
            <person name="Baker D."/>
            <person name="Gharbi K."/>
            <person name="Hall N."/>
            <person name="Watson M."/>
            <person name="Adriaenssens E.M."/>
            <person name="Foster-Nyarko E."/>
            <person name="Jarju S."/>
            <person name="Secka A."/>
            <person name="Antonio M."/>
            <person name="Oren A."/>
            <person name="Chaudhuri R.R."/>
            <person name="La Ragione R."/>
            <person name="Hildebrand F."/>
            <person name="Pallen M.J."/>
        </authorList>
    </citation>
    <scope>NUCLEOTIDE SEQUENCE</scope>
    <source>
        <strain evidence="5">CHK183-1962</strain>
    </source>
</reference>
<evidence type="ECO:0000256" key="1">
    <source>
        <dbReference type="ARBA" id="ARBA00023015"/>
    </source>
</evidence>